<feature type="transmembrane region" description="Helical" evidence="11">
    <location>
        <begin position="1119"/>
        <end position="1138"/>
    </location>
</feature>
<feature type="transmembrane region" description="Helical" evidence="11">
    <location>
        <begin position="488"/>
        <end position="509"/>
    </location>
</feature>
<dbReference type="InterPro" id="IPR013525">
    <property type="entry name" value="ABC2_TM"/>
</dbReference>
<evidence type="ECO:0000256" key="9">
    <source>
        <dbReference type="ARBA" id="ARBA00023136"/>
    </source>
</evidence>
<dbReference type="EMBL" id="JAVXUP010001541">
    <property type="protein sequence ID" value="KAK3010447.1"/>
    <property type="molecule type" value="Genomic_DNA"/>
</dbReference>
<evidence type="ECO:0000256" key="3">
    <source>
        <dbReference type="ARBA" id="ARBA00022448"/>
    </source>
</evidence>
<evidence type="ECO:0000256" key="10">
    <source>
        <dbReference type="SAM" id="MobiDB-lite"/>
    </source>
</evidence>
<feature type="transmembrane region" description="Helical" evidence="11">
    <location>
        <begin position="572"/>
        <end position="595"/>
    </location>
</feature>
<name>A0AA88VLK7_9ASTE</name>
<dbReference type="Gene3D" id="3.40.50.300">
    <property type="entry name" value="P-loop containing nucleotide triphosphate hydrolases"/>
    <property type="match status" value="2"/>
</dbReference>
<dbReference type="GO" id="GO:0005886">
    <property type="term" value="C:plasma membrane"/>
    <property type="evidence" value="ECO:0007669"/>
    <property type="project" value="UniProtKB-ARBA"/>
</dbReference>
<feature type="transmembrane region" description="Helical" evidence="11">
    <location>
        <begin position="1352"/>
        <end position="1370"/>
    </location>
</feature>
<dbReference type="PANTHER" id="PTHR48040:SF12">
    <property type="entry name" value="ABC TRANSPORTER G FAMILY MEMBER 32-LIKE ISOFORM X1"/>
    <property type="match status" value="1"/>
</dbReference>
<dbReference type="SMART" id="SM00382">
    <property type="entry name" value="AAA"/>
    <property type="match status" value="2"/>
</dbReference>
<evidence type="ECO:0000256" key="1">
    <source>
        <dbReference type="ARBA" id="ARBA00004141"/>
    </source>
</evidence>
<dbReference type="Pfam" id="PF01061">
    <property type="entry name" value="ABC2_membrane"/>
    <property type="match status" value="2"/>
</dbReference>
<sequence>MWNSLDPILPQTKENGASDDEETLKVAALQRLPTYVQARTSIFGNITGEVSLVDVRKLKAEEQKLVLDELVKAVNEDTELFFDRVRQRFDAVDLEFPKVEVRFQDLRIDAQVHVGSRALPTIPNFIFNMSEAFLRQLRIFPGRRRKLSILNNISGIVRPSRLTLLLGPPSSGKTTLLLALAGRLGPGLQVSGKITYNGHELNEFVPQRTSAYVSQQDWHMAEMTVRETLEFSGRCQGVGFKHDMLLELLRREKNAGIKPDEDLDVFIKAVALGEQNTSLVVEYIMKDSHHCTLHEKHPTHILCSSELFTKILGLDICADTLVGDEMRKGISGGQMKRLTTGELLMGASRVLFMDEISTGLDSSTTHQIIKYLRHATQALAGTTVISLLQPDPETFELFDDIFLVISQKDQAQYWFLGEHYRYVPVAKFVEAFRSFCSGSSLSRELAVPFDKRYNHPAALSSSTYGVKRAELLKISFLWQMLILKRNSFIYFFKFFQLLLIILIIMSVFFRTTMHHDTLDDGGVYLGALYFAIVMILFNGFLEVPMLIANLPVLYKHRDLRFYPSWVYTLPSWFLSIPSSLLESVIWVGATYYVVGFDPQITRCLRQLLLYFSLHQMSIALFRVMASLGRNMIVANTFGSFAMLVVMALGGFILSRDSIPSWWIWGYWFSPLMYAQNAASVNEFLGHSWDKKAGNHTSLSLGEMLLKVRSLFPEDYWYWIGVGALLGYTALFNVLFTFFLTFLNPLGKQQVVISEKEVKDDDERRETEETIIELREYLQHSHSFAGKDIKIQRGMVLPFQPLSMSFSNVSYYVDVPVELKQQGVPEDRLQLLVNVTGAFRPGVLTALVGVSGAGKTTLMDVLAGRKTGGYVEGSIYISGYPKTQETFARISGYCEQNDVHSPCLTVHESLLFSAWLRLPSHVDSKTQKDFVDEVMVLVELSPLSGALIGLPGVDGLSTEQRKRLTIAIELVANPSIVFMDEPTSGLDARAAAIVMRTVRNIVNTGRTIVCTIHQPSIDIFESFDEILLMKRGGELIYAGPLGTRSQKLIKFFEAVQGVPKIRPGYNPAAWILDVTSPAEEIRLGVNFTDVYCRSDLFQYAHLHNRELRKFMQTELGLKRVIFPDHILSVIFAQFLACLWKQNLSYWRNPQYTAVRFFYTVIISLMFGTICWRFGSKRFLAWIWMTILFDYLKFILGYCFNRETQQDIFNAMGSMYAAVLFIGITNASSVQPVVYVERSVSYRERAAGMYSALPFAFAQVVIEFPYVYVQSLLYSTIFYFMASFEWSLLKFVWYIYFMFFTLLYFTFFGMMTIALTPNHNIAAIVAAPFYMMWNLFSGFMIAHMRIPIWWRWYYWANPIAWSLYGLLTSQYGDVDELVKLADGVRSVPVKLLLKDEFGYRHDFLVVAGIAVVGFCSLFAVTFAYAMKSFNFQRR</sequence>
<feature type="transmembrane region" description="Helical" evidence="11">
    <location>
        <begin position="1319"/>
        <end position="1340"/>
    </location>
</feature>
<feature type="transmembrane region" description="Helical" evidence="11">
    <location>
        <begin position="1401"/>
        <end position="1423"/>
    </location>
</feature>
<dbReference type="InterPro" id="IPR003439">
    <property type="entry name" value="ABC_transporter-like_ATP-bd"/>
</dbReference>
<dbReference type="GO" id="GO:0140359">
    <property type="term" value="F:ABC-type transporter activity"/>
    <property type="evidence" value="ECO:0007669"/>
    <property type="project" value="InterPro"/>
</dbReference>
<evidence type="ECO:0000256" key="11">
    <source>
        <dbReference type="SAM" id="Phobius"/>
    </source>
</evidence>
<keyword evidence="6" id="KW-0547">Nucleotide-binding</keyword>
<comment type="caution">
    <text evidence="13">The sequence shown here is derived from an EMBL/GenBank/DDBJ whole genome shotgun (WGS) entry which is preliminary data.</text>
</comment>
<dbReference type="GO" id="GO:0005524">
    <property type="term" value="F:ATP binding"/>
    <property type="evidence" value="ECO:0007669"/>
    <property type="project" value="UniProtKB-KW"/>
</dbReference>
<feature type="transmembrane region" description="Helical" evidence="11">
    <location>
        <begin position="1291"/>
        <end position="1313"/>
    </location>
</feature>
<keyword evidence="8 11" id="KW-1133">Transmembrane helix</keyword>
<evidence type="ECO:0000313" key="14">
    <source>
        <dbReference type="Proteomes" id="UP001188597"/>
    </source>
</evidence>
<feature type="transmembrane region" description="Helical" evidence="11">
    <location>
        <begin position="1211"/>
        <end position="1233"/>
    </location>
</feature>
<dbReference type="InterPro" id="IPR003593">
    <property type="entry name" value="AAA+_ATPase"/>
</dbReference>
<protein>
    <recommendedName>
        <fullName evidence="12">ABC transporter domain-containing protein</fullName>
    </recommendedName>
</protein>
<dbReference type="Proteomes" id="UP001188597">
    <property type="component" value="Unassembled WGS sequence"/>
</dbReference>
<proteinExistence type="inferred from homology"/>
<keyword evidence="5" id="KW-0677">Repeat</keyword>
<feature type="transmembrane region" description="Helical" evidence="11">
    <location>
        <begin position="1150"/>
        <end position="1173"/>
    </location>
</feature>
<dbReference type="SUPFAM" id="SSF52540">
    <property type="entry name" value="P-loop containing nucleoside triphosphate hydrolases"/>
    <property type="match status" value="2"/>
</dbReference>
<accession>A0AA88VLK7</accession>
<dbReference type="FunFam" id="3.40.50.300:FF:000179">
    <property type="entry name" value="ABC transporter G family member 34"/>
    <property type="match status" value="1"/>
</dbReference>
<feature type="transmembrane region" description="Helical" evidence="11">
    <location>
        <begin position="715"/>
        <end position="742"/>
    </location>
</feature>
<keyword evidence="4 11" id="KW-0812">Transmembrane</keyword>
<comment type="similarity">
    <text evidence="2">Belongs to the ABC transporter superfamily. ABCG family. PDR (TC 3.A.1.205) subfamily.</text>
</comment>
<feature type="domain" description="ABC transporter" evidence="12">
    <location>
        <begin position="134"/>
        <end position="431"/>
    </location>
</feature>
<dbReference type="FunFam" id="3.40.50.300:FF:000157">
    <property type="entry name" value="ABC transporter G family member 34"/>
    <property type="match status" value="1"/>
</dbReference>
<reference evidence="13" key="1">
    <citation type="submission" date="2022-12" db="EMBL/GenBank/DDBJ databases">
        <title>Draft genome assemblies for two species of Escallonia (Escalloniales).</title>
        <authorList>
            <person name="Chanderbali A."/>
            <person name="Dervinis C."/>
            <person name="Anghel I."/>
            <person name="Soltis D."/>
            <person name="Soltis P."/>
            <person name="Zapata F."/>
        </authorList>
    </citation>
    <scope>NUCLEOTIDE SEQUENCE</scope>
    <source>
        <strain evidence="13">UCBG64.0493</strain>
        <tissue evidence="13">Leaf</tissue>
    </source>
</reference>
<gene>
    <name evidence="13" type="ORF">RJ639_010656</name>
</gene>
<dbReference type="PANTHER" id="PTHR48040">
    <property type="entry name" value="PLEIOTROPIC DRUG RESISTANCE PROTEIN 1-LIKE ISOFORM X1"/>
    <property type="match status" value="1"/>
</dbReference>
<dbReference type="InterPro" id="IPR027417">
    <property type="entry name" value="P-loop_NTPase"/>
</dbReference>
<feature type="region of interest" description="Disordered" evidence="10">
    <location>
        <begin position="1"/>
        <end position="20"/>
    </location>
</feature>
<dbReference type="InterPro" id="IPR034003">
    <property type="entry name" value="ABCG_PDR_2"/>
</dbReference>
<feature type="transmembrane region" description="Helical" evidence="11">
    <location>
        <begin position="1179"/>
        <end position="1199"/>
    </location>
</feature>
<dbReference type="Pfam" id="PF08370">
    <property type="entry name" value="PDR_assoc"/>
    <property type="match status" value="1"/>
</dbReference>
<keyword evidence="7" id="KW-0067">ATP-binding</keyword>
<evidence type="ECO:0000256" key="6">
    <source>
        <dbReference type="ARBA" id="ARBA00022741"/>
    </source>
</evidence>
<dbReference type="PROSITE" id="PS50893">
    <property type="entry name" value="ABC_TRANSPORTER_2"/>
    <property type="match status" value="2"/>
</dbReference>
<dbReference type="InterPro" id="IPR013581">
    <property type="entry name" value="PDR_assoc"/>
</dbReference>
<evidence type="ECO:0000256" key="2">
    <source>
        <dbReference type="ARBA" id="ARBA00006012"/>
    </source>
</evidence>
<evidence type="ECO:0000256" key="4">
    <source>
        <dbReference type="ARBA" id="ARBA00022692"/>
    </source>
</evidence>
<feature type="transmembrane region" description="Helical" evidence="11">
    <location>
        <begin position="1253"/>
        <end position="1279"/>
    </location>
</feature>
<keyword evidence="9 11" id="KW-0472">Membrane</keyword>
<keyword evidence="3" id="KW-0813">Transport</keyword>
<evidence type="ECO:0000256" key="7">
    <source>
        <dbReference type="ARBA" id="ARBA00022840"/>
    </source>
</evidence>
<evidence type="ECO:0000259" key="12">
    <source>
        <dbReference type="PROSITE" id="PS50893"/>
    </source>
</evidence>
<dbReference type="Pfam" id="PF00005">
    <property type="entry name" value="ABC_tran"/>
    <property type="match status" value="2"/>
</dbReference>
<dbReference type="CDD" id="cd03232">
    <property type="entry name" value="ABCG_PDR_domain2"/>
    <property type="match status" value="1"/>
</dbReference>
<evidence type="ECO:0000256" key="5">
    <source>
        <dbReference type="ARBA" id="ARBA00022737"/>
    </source>
</evidence>
<organism evidence="13 14">
    <name type="scientific">Escallonia herrerae</name>
    <dbReference type="NCBI Taxonomy" id="1293975"/>
    <lineage>
        <taxon>Eukaryota</taxon>
        <taxon>Viridiplantae</taxon>
        <taxon>Streptophyta</taxon>
        <taxon>Embryophyta</taxon>
        <taxon>Tracheophyta</taxon>
        <taxon>Spermatophyta</taxon>
        <taxon>Magnoliopsida</taxon>
        <taxon>eudicotyledons</taxon>
        <taxon>Gunneridae</taxon>
        <taxon>Pentapetalae</taxon>
        <taxon>asterids</taxon>
        <taxon>campanulids</taxon>
        <taxon>Escalloniales</taxon>
        <taxon>Escalloniaceae</taxon>
        <taxon>Escallonia</taxon>
    </lineage>
</organism>
<evidence type="ECO:0000256" key="8">
    <source>
        <dbReference type="ARBA" id="ARBA00022989"/>
    </source>
</evidence>
<dbReference type="GO" id="GO:0016887">
    <property type="term" value="F:ATP hydrolysis activity"/>
    <property type="evidence" value="ECO:0007669"/>
    <property type="project" value="InterPro"/>
</dbReference>
<feature type="transmembrane region" description="Helical" evidence="11">
    <location>
        <begin position="521"/>
        <end position="541"/>
    </location>
</feature>
<evidence type="ECO:0000313" key="13">
    <source>
        <dbReference type="EMBL" id="KAK3010447.1"/>
    </source>
</evidence>
<comment type="subcellular location">
    <subcellularLocation>
        <location evidence="1">Membrane</location>
        <topology evidence="1">Multi-pass membrane protein</topology>
    </subcellularLocation>
</comment>
<feature type="domain" description="ABC transporter" evidence="12">
    <location>
        <begin position="803"/>
        <end position="1055"/>
    </location>
</feature>
<keyword evidence="14" id="KW-1185">Reference proteome</keyword>
<feature type="transmembrane region" description="Helical" evidence="11">
    <location>
        <begin position="607"/>
        <end position="625"/>
    </location>
</feature>
<feature type="transmembrane region" description="Helical" evidence="11">
    <location>
        <begin position="631"/>
        <end position="653"/>
    </location>
</feature>